<protein>
    <submittedName>
        <fullName evidence="2">Uncharacterized protein</fullName>
    </submittedName>
</protein>
<keyword evidence="1" id="KW-1133">Transmembrane helix</keyword>
<name>A0A382F4Y1_9ZZZZ</name>
<keyword evidence="1" id="KW-0472">Membrane</keyword>
<keyword evidence="1" id="KW-0812">Transmembrane</keyword>
<dbReference type="AlphaFoldDB" id="A0A382F4Y1"/>
<organism evidence="2">
    <name type="scientific">marine metagenome</name>
    <dbReference type="NCBI Taxonomy" id="408172"/>
    <lineage>
        <taxon>unclassified sequences</taxon>
        <taxon>metagenomes</taxon>
        <taxon>ecological metagenomes</taxon>
    </lineage>
</organism>
<feature type="transmembrane region" description="Helical" evidence="1">
    <location>
        <begin position="6"/>
        <end position="26"/>
    </location>
</feature>
<gene>
    <name evidence="2" type="ORF">METZ01_LOCUS210884</name>
</gene>
<evidence type="ECO:0000256" key="1">
    <source>
        <dbReference type="SAM" id="Phobius"/>
    </source>
</evidence>
<accession>A0A382F4Y1</accession>
<evidence type="ECO:0000313" key="2">
    <source>
        <dbReference type="EMBL" id="SVB58030.1"/>
    </source>
</evidence>
<dbReference type="EMBL" id="UINC01048019">
    <property type="protein sequence ID" value="SVB58030.1"/>
    <property type="molecule type" value="Genomic_DNA"/>
</dbReference>
<reference evidence="2" key="1">
    <citation type="submission" date="2018-05" db="EMBL/GenBank/DDBJ databases">
        <authorList>
            <person name="Lanie J.A."/>
            <person name="Ng W.-L."/>
            <person name="Kazmierczak K.M."/>
            <person name="Andrzejewski T.M."/>
            <person name="Davidsen T.M."/>
            <person name="Wayne K.J."/>
            <person name="Tettelin H."/>
            <person name="Glass J.I."/>
            <person name="Rusch D."/>
            <person name="Podicherti R."/>
            <person name="Tsui H.-C.T."/>
            <person name="Winkler M.E."/>
        </authorList>
    </citation>
    <scope>NUCLEOTIDE SEQUENCE</scope>
</reference>
<proteinExistence type="predicted"/>
<sequence>MGREVMNSFGAWFVGITIVLILIAILKSIGGV</sequence>